<comment type="caution">
    <text evidence="1">Lacks conserved residue(s) required for the propagation of feature annotation.</text>
</comment>
<dbReference type="InterPro" id="IPR000742">
    <property type="entry name" value="EGF"/>
</dbReference>
<reference evidence="3" key="1">
    <citation type="submission" date="2021-02" db="EMBL/GenBank/DDBJ databases">
        <authorList>
            <person name="Nowell W R."/>
        </authorList>
    </citation>
    <scope>NUCLEOTIDE SEQUENCE</scope>
</reference>
<dbReference type="Proteomes" id="UP000677228">
    <property type="component" value="Unassembled WGS sequence"/>
</dbReference>
<organism evidence="3 5">
    <name type="scientific">Didymodactylos carnosus</name>
    <dbReference type="NCBI Taxonomy" id="1234261"/>
    <lineage>
        <taxon>Eukaryota</taxon>
        <taxon>Metazoa</taxon>
        <taxon>Spiralia</taxon>
        <taxon>Gnathifera</taxon>
        <taxon>Rotifera</taxon>
        <taxon>Eurotatoria</taxon>
        <taxon>Bdelloidea</taxon>
        <taxon>Philodinida</taxon>
        <taxon>Philodinidae</taxon>
        <taxon>Didymodactylos</taxon>
    </lineage>
</organism>
<evidence type="ECO:0000313" key="5">
    <source>
        <dbReference type="Proteomes" id="UP000677228"/>
    </source>
</evidence>
<keyword evidence="1" id="KW-0245">EGF-like domain</keyword>
<proteinExistence type="predicted"/>
<evidence type="ECO:0000313" key="3">
    <source>
        <dbReference type="EMBL" id="CAF1414663.1"/>
    </source>
</evidence>
<dbReference type="EMBL" id="CAJOBA010048873">
    <property type="protein sequence ID" value="CAF4217524.1"/>
    <property type="molecule type" value="Genomic_DNA"/>
</dbReference>
<evidence type="ECO:0000313" key="4">
    <source>
        <dbReference type="EMBL" id="CAF4217524.1"/>
    </source>
</evidence>
<comment type="caution">
    <text evidence="3">The sequence shown here is derived from an EMBL/GenBank/DDBJ whole genome shotgun (WGS) entry which is preliminary data.</text>
</comment>
<dbReference type="Gene3D" id="2.10.25.10">
    <property type="entry name" value="Laminin"/>
    <property type="match status" value="1"/>
</dbReference>
<protein>
    <recommendedName>
        <fullName evidence="2">EGF-like domain-containing protein</fullName>
    </recommendedName>
</protein>
<evidence type="ECO:0000259" key="2">
    <source>
        <dbReference type="PROSITE" id="PS50026"/>
    </source>
</evidence>
<dbReference type="SMART" id="SM00181">
    <property type="entry name" value="EGF"/>
    <property type="match status" value="3"/>
</dbReference>
<dbReference type="AlphaFoldDB" id="A0A8S2FBP8"/>
<feature type="domain" description="EGF-like" evidence="2">
    <location>
        <begin position="56"/>
        <end position="94"/>
    </location>
</feature>
<sequence>MGTLEQRAARACVLRILVQTQVPVQSCQPAVLRITVAPASRGTLEPLAPRFSGLSRLVSCQLSNPCDKNAQCNLTSNGTQFCTCNNGYVDQGSGLKGDCLSVCYVNDPCSFLANCALMPNGTVNCTCRNGFYGDGYDCEDRCNNATTCDANAVCSHTQSTGNINCTCKPGFTNAGTGLPGK</sequence>
<accession>A0A8S2FBP8</accession>
<gene>
    <name evidence="3" type="ORF">OVA965_LOCUS33490</name>
    <name evidence="4" type="ORF">TMI583_LOCUS34380</name>
</gene>
<dbReference type="PROSITE" id="PS50026">
    <property type="entry name" value="EGF_3"/>
    <property type="match status" value="1"/>
</dbReference>
<dbReference type="Proteomes" id="UP000682733">
    <property type="component" value="Unassembled WGS sequence"/>
</dbReference>
<name>A0A8S2FBP8_9BILA</name>
<evidence type="ECO:0000256" key="1">
    <source>
        <dbReference type="PROSITE-ProRule" id="PRU00076"/>
    </source>
</evidence>
<dbReference type="EMBL" id="CAJNOK010027124">
    <property type="protein sequence ID" value="CAF1414663.1"/>
    <property type="molecule type" value="Genomic_DNA"/>
</dbReference>